<dbReference type="OrthoDB" id="9761809at2"/>
<dbReference type="InterPro" id="IPR050659">
    <property type="entry name" value="Peptidase_M24B"/>
</dbReference>
<dbReference type="InterPro" id="IPR001131">
    <property type="entry name" value="Peptidase_M24B_aminopep-P_CS"/>
</dbReference>
<evidence type="ECO:0000259" key="7">
    <source>
        <dbReference type="Pfam" id="PF01321"/>
    </source>
</evidence>
<dbReference type="AlphaFoldDB" id="A0A3Q9BPV2"/>
<dbReference type="Gene3D" id="3.40.350.10">
    <property type="entry name" value="Creatinase/prolidase N-terminal domain"/>
    <property type="match status" value="1"/>
</dbReference>
<dbReference type="GO" id="GO:0006508">
    <property type="term" value="P:proteolysis"/>
    <property type="evidence" value="ECO:0007669"/>
    <property type="project" value="UniProtKB-KW"/>
</dbReference>
<dbReference type="SUPFAM" id="SSF55920">
    <property type="entry name" value="Creatinase/aminopeptidase"/>
    <property type="match status" value="1"/>
</dbReference>
<dbReference type="GO" id="GO:0046872">
    <property type="term" value="F:metal ion binding"/>
    <property type="evidence" value="ECO:0007669"/>
    <property type="project" value="UniProtKB-KW"/>
</dbReference>
<dbReference type="InterPro" id="IPR029149">
    <property type="entry name" value="Creatin/AminoP/Spt16_N"/>
</dbReference>
<dbReference type="Proteomes" id="UP000275663">
    <property type="component" value="Chromosome"/>
</dbReference>
<evidence type="ECO:0000256" key="1">
    <source>
        <dbReference type="ARBA" id="ARBA00022670"/>
    </source>
</evidence>
<feature type="domain" description="Creatinase N-terminal" evidence="7">
    <location>
        <begin position="38"/>
        <end position="171"/>
    </location>
</feature>
<comment type="similarity">
    <text evidence="5">Belongs to the peptidase M24B family.</text>
</comment>
<dbReference type="Pfam" id="PF00557">
    <property type="entry name" value="Peptidase_M24"/>
    <property type="match status" value="1"/>
</dbReference>
<organism evidence="8 9">
    <name type="scientific">Undibacterium parvum</name>
    <dbReference type="NCBI Taxonomy" id="401471"/>
    <lineage>
        <taxon>Bacteria</taxon>
        <taxon>Pseudomonadati</taxon>
        <taxon>Pseudomonadota</taxon>
        <taxon>Betaproteobacteria</taxon>
        <taxon>Burkholderiales</taxon>
        <taxon>Oxalobacteraceae</taxon>
        <taxon>Undibacterium</taxon>
    </lineage>
</organism>
<evidence type="ECO:0000313" key="8">
    <source>
        <dbReference type="EMBL" id="AZP11052.1"/>
    </source>
</evidence>
<evidence type="ECO:0000256" key="4">
    <source>
        <dbReference type="ARBA" id="ARBA00023049"/>
    </source>
</evidence>
<dbReference type="InterPro" id="IPR036005">
    <property type="entry name" value="Creatinase/aminopeptidase-like"/>
</dbReference>
<dbReference type="PANTHER" id="PTHR46112:SF3">
    <property type="entry name" value="AMINOPEPTIDASE YPDF"/>
    <property type="match status" value="1"/>
</dbReference>
<protein>
    <submittedName>
        <fullName evidence="8">Aminopeptidase P family protein</fullName>
    </submittedName>
</protein>
<evidence type="ECO:0000256" key="2">
    <source>
        <dbReference type="ARBA" id="ARBA00022723"/>
    </source>
</evidence>
<dbReference type="Pfam" id="PF01321">
    <property type="entry name" value="Creatinase_N"/>
    <property type="match status" value="1"/>
</dbReference>
<evidence type="ECO:0000256" key="3">
    <source>
        <dbReference type="ARBA" id="ARBA00022801"/>
    </source>
</evidence>
<dbReference type="InterPro" id="IPR000587">
    <property type="entry name" value="Creatinase_N"/>
</dbReference>
<dbReference type="SUPFAM" id="SSF53092">
    <property type="entry name" value="Creatinase/prolidase N-terminal domain"/>
    <property type="match status" value="1"/>
</dbReference>
<evidence type="ECO:0000256" key="5">
    <source>
        <dbReference type="RuleBase" id="RU000590"/>
    </source>
</evidence>
<evidence type="ECO:0000259" key="6">
    <source>
        <dbReference type="Pfam" id="PF00557"/>
    </source>
</evidence>
<keyword evidence="8" id="KW-0031">Aminopeptidase</keyword>
<keyword evidence="4" id="KW-0482">Metalloprotease</keyword>
<dbReference type="KEGG" id="upv:EJN92_02910"/>
<keyword evidence="1" id="KW-0645">Protease</keyword>
<dbReference type="RefSeq" id="WP_126126451.1">
    <property type="nucleotide sequence ID" value="NZ_CP034464.1"/>
</dbReference>
<feature type="domain" description="Peptidase M24" evidence="6">
    <location>
        <begin position="180"/>
        <end position="386"/>
    </location>
</feature>
<dbReference type="Gene3D" id="3.90.230.10">
    <property type="entry name" value="Creatinase/methionine aminopeptidase superfamily"/>
    <property type="match status" value="1"/>
</dbReference>
<proteinExistence type="inferred from homology"/>
<sequence>MAHHFNSIGGSTAAIQLAGIRPDLSDVLPISAAERSSRVNKAAMLMRLQGIDGMLLTASTSLYYFTGLQWYQSERLIGALLTPEGQIVYVCPTFEESKVRETVGQSAQLRLWEEDESPYQLVAQLLADLGCATQRIALDEAAPFFVFDGLRSAMPVTSIVNASTVTAECRMHKSSAELALMQKAKIITLEVQRRAAKILHEGISSLEVAAFIDQAHRAFGGSSSTFCIVSFGAATAIPHGPDGAQYLREGDMVLIDTGCKIQNYHSDITRSYVFGQATPRQRSIWELEKSAQAAAFEAAQIGVPCEQVDAAARKVLEAAGLGPGYETPGLPHRTGHGIGLDIHEWTYLVKGNTRPLAAGMCFSNEPMICIEGEFGVRLEDHFYMTEQGPKWFTGQSESIDAPFGA</sequence>
<dbReference type="InterPro" id="IPR000994">
    <property type="entry name" value="Pept_M24"/>
</dbReference>
<accession>A0A3Q9BPV2</accession>
<dbReference type="PROSITE" id="PS00491">
    <property type="entry name" value="PROLINE_PEPTIDASE"/>
    <property type="match status" value="1"/>
</dbReference>
<keyword evidence="3" id="KW-0378">Hydrolase</keyword>
<name>A0A3Q9BPV2_9BURK</name>
<keyword evidence="2 5" id="KW-0479">Metal-binding</keyword>
<dbReference type="GO" id="GO:0008237">
    <property type="term" value="F:metallopeptidase activity"/>
    <property type="evidence" value="ECO:0007669"/>
    <property type="project" value="UniProtKB-KW"/>
</dbReference>
<dbReference type="GO" id="GO:0004177">
    <property type="term" value="F:aminopeptidase activity"/>
    <property type="evidence" value="ECO:0007669"/>
    <property type="project" value="UniProtKB-KW"/>
</dbReference>
<evidence type="ECO:0000313" key="9">
    <source>
        <dbReference type="Proteomes" id="UP000275663"/>
    </source>
</evidence>
<dbReference type="PANTHER" id="PTHR46112">
    <property type="entry name" value="AMINOPEPTIDASE"/>
    <property type="match status" value="1"/>
</dbReference>
<dbReference type="EMBL" id="CP034464">
    <property type="protein sequence ID" value="AZP11052.1"/>
    <property type="molecule type" value="Genomic_DNA"/>
</dbReference>
<keyword evidence="9" id="KW-1185">Reference proteome</keyword>
<gene>
    <name evidence="8" type="ORF">EJN92_02910</name>
</gene>
<reference evidence="8 9" key="1">
    <citation type="journal article" date="2011" name="Int. J. Syst. Evol. Microbiol.">
        <title>Description of Undibacterium oligocarboniphilum sp. nov., isolated from purified water, and Undibacterium pigrum strain CCUG 49012 as the type strain of Undibacterium parvum sp. nov., and emended descriptions of the genus Undibacterium and the species Undibacterium pigrum.</title>
        <authorList>
            <person name="Eder W."/>
            <person name="Wanner G."/>
            <person name="Ludwig W."/>
            <person name="Busse H.J."/>
            <person name="Ziemke-Kageler F."/>
            <person name="Lang E."/>
        </authorList>
    </citation>
    <scope>NUCLEOTIDE SEQUENCE [LARGE SCALE GENOMIC DNA]</scope>
    <source>
        <strain evidence="8 9">DSM 23061</strain>
    </source>
</reference>